<accession>A0A3A1Y8Q9</accession>
<dbReference type="Pfam" id="PF01755">
    <property type="entry name" value="Glyco_transf_25"/>
    <property type="match status" value="1"/>
</dbReference>
<dbReference type="RefSeq" id="WP_119496533.1">
    <property type="nucleotide sequence ID" value="NZ_NRJH01000013.1"/>
</dbReference>
<comment type="caution">
    <text evidence="2">The sequence shown here is derived from an EMBL/GenBank/DDBJ whole genome shotgun (WGS) entry which is preliminary data.</text>
</comment>
<feature type="domain" description="Glycosyl transferase family 25" evidence="1">
    <location>
        <begin position="848"/>
        <end position="993"/>
    </location>
</feature>
<dbReference type="InterPro" id="IPR002654">
    <property type="entry name" value="Glyco_trans_25"/>
</dbReference>
<evidence type="ECO:0000259" key="1">
    <source>
        <dbReference type="Pfam" id="PF01755"/>
    </source>
</evidence>
<dbReference type="EMBL" id="NRJH01000013">
    <property type="protein sequence ID" value="RIY33588.1"/>
    <property type="molecule type" value="Genomic_DNA"/>
</dbReference>
<dbReference type="OrthoDB" id="9816113at2"/>
<organism evidence="2 3">
    <name type="scientific">Psittacicella melopsittaci</name>
    <dbReference type="NCBI Taxonomy" id="2028576"/>
    <lineage>
        <taxon>Bacteria</taxon>
        <taxon>Pseudomonadati</taxon>
        <taxon>Pseudomonadota</taxon>
        <taxon>Gammaproteobacteria</taxon>
        <taxon>Pasteurellales</taxon>
        <taxon>Psittacicellaceae</taxon>
        <taxon>Psittacicella</taxon>
    </lineage>
</organism>
<sequence>MHKFISRAYLITDLNGPQANALSLRQPHSEYLEPVKAIALEKLSPELQDLLLDLDKYTDFYKNTGAYRQAKLKRSLSHLRLWQQISQDPSIPENNFVLIVESGVALANDWLRKVRLLAEQYHDGGLNVICLSNNLIHDFAPRSLEQLGDYSIVTSAELEFPVRDPVQELFAHPAQKLYATRSLHMTGSGAYLIRKAALKEICQQTYDLEQVLAHPEQEFAERKKVSWNTEGWHEYFTYKCGHHAYLVPALGVEVFDISNGRELYTSEQVYNQLTQYRNQQSTALSYEQAKSELEEQQQHWQELNPAQRQLLTDALPVQTGESLRASEGANFLSKVRKYVIADPGIFAWQSTNALSRFFAQAGTSDFKLRYLPQTNDPEYLKFLTFHRLHYKPLTVPLHLPLNEYRYNYAWGNLIKEILTDASLSDHDWVMLCEDTQVFTPDWQRKLNLYLDVVLTSEPNAKILLLADEQAQDFKPLNQEKLTELQVLPSNKVASWAGQRLEPLHLIKAAQAIAQVNYQLEHKLALKAPAPEQPLNILANLEEVKTPALYSPANEQFAGGLGIPPELEEAIGKDPKSLSPELQKLVDIFWQASDIDVTQLKLEQVQLGEQSFTRPLLPENQSQVASLGQNGLEAFALVATAEQGQEVKALVPKYQGLLSEEPSAYLEEFRQQINQPFTGASKEKNQAKLNDALLSQYTQALRQQKSYLLGSGSKFYQTRQEIRELWPTALSIDAGHYLVTDWQPFAYQAISIEVFRLRRYPHVMLNVGALRARAKAHPFNPRRFNAKSLTSVIDFNYNSIIYANPGFSWTRKIERHNAYELTEPSADNVRLLQAQHPEPAKLTAVERLPKFLINLDKDTERLHKFELQVGKDTFTRISAVYGKDYTKEELEQMFDTKRYFEVTHKIPTPSEMGCTLSHCKVYKQVLADQSIKDQDWVLVAEDDNTFSPQWQEKLEQILNFLETPYAQGLDYIQLGHTYAQNFALQNKDVVVATTSVYIDATEEIDLGAQLKLYPLAGFLPAASYMYLVRKGALREHEQDFSFPYWVADHFTYFIPFKPGSYAMSNPVLGIQDFTFTSNIQEDRAQAELLMRNNLKKTPIGWHEVRDFLDKNKFVLQRELTLEEIKTKFPGFEIIPAFNYKALSEQEFKQRYNREKFIETYGREPSDDDINRALQHQQVYRLLAQRAKNIFEFALIIEDNIITAPGHDLVKEANLYLKYVDTRLTLAHRLVLFSNSLNPQPFIALKDKEQREGAYVFASGQGEPRPGYELCEVNVKARTGASAYMVINLNLMSDKADSTPVFWLYDDFTKFLSFTSNSFSYANPCLVASPGQDLSQESE</sequence>
<dbReference type="CDD" id="cd06532">
    <property type="entry name" value="Glyco_transf_25"/>
    <property type="match status" value="1"/>
</dbReference>
<protein>
    <recommendedName>
        <fullName evidence="1">Glycosyl transferase family 25 domain-containing protein</fullName>
    </recommendedName>
</protein>
<keyword evidence="3" id="KW-1185">Reference proteome</keyword>
<evidence type="ECO:0000313" key="3">
    <source>
        <dbReference type="Proteomes" id="UP000266258"/>
    </source>
</evidence>
<name>A0A3A1Y8Q9_9GAMM</name>
<reference evidence="2 3" key="1">
    <citation type="submission" date="2017-08" db="EMBL/GenBank/DDBJ databases">
        <title>Reclassification of Bisgaard taxon 37 and 44.</title>
        <authorList>
            <person name="Christensen H."/>
        </authorList>
    </citation>
    <scope>NUCLEOTIDE SEQUENCE [LARGE SCALE GENOMIC DNA]</scope>
    <source>
        <strain evidence="2 3">B96_4</strain>
    </source>
</reference>
<dbReference type="Proteomes" id="UP000266258">
    <property type="component" value="Unassembled WGS sequence"/>
</dbReference>
<gene>
    <name evidence="2" type="ORF">CJP74_01605</name>
</gene>
<proteinExistence type="predicted"/>
<evidence type="ECO:0000313" key="2">
    <source>
        <dbReference type="EMBL" id="RIY33588.1"/>
    </source>
</evidence>